<sequence>MNVMSNKDRYHNCVNKTGFLHNSLMHIAAIAAVSVDDVATAAAVVFDAVAGRSCRNSSYHCACCYNNGRVV</sequence>
<protein>
    <submittedName>
        <fullName evidence="1">Uncharacterized protein</fullName>
    </submittedName>
</protein>
<proteinExistence type="predicted"/>
<dbReference type="AlphaFoldDB" id="A0AA36AQF4"/>
<keyword evidence="2" id="KW-1185">Reference proteome</keyword>
<evidence type="ECO:0000313" key="1">
    <source>
        <dbReference type="EMBL" id="CAI9720249.1"/>
    </source>
</evidence>
<organism evidence="1 2">
    <name type="scientific">Octopus vulgaris</name>
    <name type="common">Common octopus</name>
    <dbReference type="NCBI Taxonomy" id="6645"/>
    <lineage>
        <taxon>Eukaryota</taxon>
        <taxon>Metazoa</taxon>
        <taxon>Spiralia</taxon>
        <taxon>Lophotrochozoa</taxon>
        <taxon>Mollusca</taxon>
        <taxon>Cephalopoda</taxon>
        <taxon>Coleoidea</taxon>
        <taxon>Octopodiformes</taxon>
        <taxon>Octopoda</taxon>
        <taxon>Incirrata</taxon>
        <taxon>Octopodidae</taxon>
        <taxon>Octopus</taxon>
    </lineage>
</organism>
<reference evidence="1" key="1">
    <citation type="submission" date="2023-08" db="EMBL/GenBank/DDBJ databases">
        <authorList>
            <person name="Alioto T."/>
            <person name="Alioto T."/>
            <person name="Gomez Garrido J."/>
        </authorList>
    </citation>
    <scope>NUCLEOTIDE SEQUENCE</scope>
</reference>
<name>A0AA36AQF4_OCTVU</name>
<dbReference type="Proteomes" id="UP001162480">
    <property type="component" value="Chromosome 3"/>
</dbReference>
<accession>A0AA36AQF4</accession>
<evidence type="ECO:0000313" key="2">
    <source>
        <dbReference type="Proteomes" id="UP001162480"/>
    </source>
</evidence>
<gene>
    <name evidence="1" type="ORF">OCTVUL_1B012606</name>
</gene>
<dbReference type="EMBL" id="OX597816">
    <property type="protein sequence ID" value="CAI9720249.1"/>
    <property type="molecule type" value="Genomic_DNA"/>
</dbReference>